<feature type="binding site" evidence="9">
    <location>
        <begin position="88"/>
        <end position="91"/>
    </location>
    <ligand>
        <name>5-phospho-alpha-D-ribose 1-diphosphate</name>
        <dbReference type="ChEBI" id="CHEBI:58017"/>
    </ligand>
</feature>
<reference evidence="13" key="1">
    <citation type="journal article" date="2012" name="Stand. Genomic Sci.">
        <title>Genome sequence of strain HIMB624, a cultured representative from the OM43 clade of marine Betaproteobacteria.</title>
        <authorList>
            <person name="Huggett M.J."/>
            <person name="Hayakawa D.H."/>
            <person name="Rappe M.S."/>
        </authorList>
    </citation>
    <scope>NUCLEOTIDE SEQUENCE [LARGE SCALE GENOMIC DNA]</scope>
    <source>
        <strain evidence="13">KB13</strain>
    </source>
</reference>
<feature type="binding site" evidence="9">
    <location>
        <position position="118"/>
    </location>
    <ligand>
        <name>5-phospho-alpha-D-ribose 1-diphosphate</name>
        <dbReference type="ChEBI" id="CHEBI:58017"/>
    </ligand>
</feature>
<keyword evidence="6 9" id="KW-0057">Aromatic amino acid biosynthesis</keyword>
<keyword evidence="5 9" id="KW-0822">Tryptophan biosynthesis</keyword>
<evidence type="ECO:0000256" key="1">
    <source>
        <dbReference type="ARBA" id="ARBA00004907"/>
    </source>
</evidence>
<feature type="binding site" evidence="9">
    <location>
        <position position="78"/>
    </location>
    <ligand>
        <name>5-phospho-alpha-D-ribose 1-diphosphate</name>
        <dbReference type="ChEBI" id="CHEBI:58017"/>
    </ligand>
</feature>
<keyword evidence="13" id="KW-1185">Reference proteome</keyword>
<dbReference type="Gene3D" id="3.40.1030.10">
    <property type="entry name" value="Nucleoside phosphorylase/phosphoribosyltransferase catalytic domain"/>
    <property type="match status" value="1"/>
</dbReference>
<comment type="pathway">
    <text evidence="1 9">Amino-acid biosynthesis; L-tryptophan biosynthesis; L-tryptophan from chorismate: step 2/5.</text>
</comment>
<comment type="subunit">
    <text evidence="9">Homodimer.</text>
</comment>
<feature type="domain" description="Glycosyl transferase family 3 N-terminal" evidence="11">
    <location>
        <begin position="3"/>
        <end position="62"/>
    </location>
</feature>
<evidence type="ECO:0000313" key="13">
    <source>
        <dbReference type="Proteomes" id="UP000004188"/>
    </source>
</evidence>
<sequence>MSNFLKKLIAKENLSHNEMTDLMQSIMSGGLSPNYVSAVLTALSIKGETIDEISAAAQVLRNNLTPVDLDDDVVDTCGTGGDGLKTFNISTCASFVAAGAGVRIAKHGGRSISSSSGSADVLESLGVNVSIDNIKMKQLVDSIGIGFMFAPNFHPAMKHVAPIRKDLGIRTIFNVLGPLANPANAKKQVIGVFNKSLTSIFSEVLKKLESKKVLVVHGHDGMDEISMSGKTFISELDSGSITNYEIHPNDFGFNLEDNKHLFAADVNASKEIILKILNKEDLPAKNIVLLNSAAIIYVAGLAKNLNDAKELAVKSIQDGNALNKLKELVKESNE</sequence>
<dbReference type="EMBL" id="DS995299">
    <property type="protein sequence ID" value="EDZ65071.1"/>
    <property type="molecule type" value="Genomic_DNA"/>
</dbReference>
<dbReference type="FunFam" id="3.40.1030.10:FF:000002">
    <property type="entry name" value="Anthranilate phosphoribosyltransferase"/>
    <property type="match status" value="1"/>
</dbReference>
<feature type="binding site" evidence="9">
    <location>
        <position position="224"/>
    </location>
    <ligand>
        <name>Mg(2+)</name>
        <dbReference type="ChEBI" id="CHEBI:18420"/>
        <label>1</label>
    </ligand>
</feature>
<feature type="binding site" evidence="9">
    <location>
        <begin position="106"/>
        <end position="114"/>
    </location>
    <ligand>
        <name>5-phospho-alpha-D-ribose 1-diphosphate</name>
        <dbReference type="ChEBI" id="CHEBI:58017"/>
    </ligand>
</feature>
<keyword evidence="9" id="KW-0479">Metal-binding</keyword>
<evidence type="ECO:0000259" key="11">
    <source>
        <dbReference type="Pfam" id="PF02885"/>
    </source>
</evidence>
<feature type="binding site" evidence="9">
    <location>
        <position position="86"/>
    </location>
    <ligand>
        <name>5-phospho-alpha-D-ribose 1-diphosphate</name>
        <dbReference type="ChEBI" id="CHEBI:58017"/>
    </ligand>
</feature>
<evidence type="ECO:0000259" key="10">
    <source>
        <dbReference type="Pfam" id="PF00591"/>
    </source>
</evidence>
<comment type="caution">
    <text evidence="9">Lacks conserved residue(s) required for the propagation of feature annotation.</text>
</comment>
<organism evidence="12 13">
    <name type="scientific">beta proteobacterium KB13</name>
    <dbReference type="NCBI Taxonomy" id="314607"/>
    <lineage>
        <taxon>Bacteria</taxon>
        <taxon>Pseudomonadati</taxon>
        <taxon>Pseudomonadota</taxon>
        <taxon>Betaproteobacteria</taxon>
        <taxon>Nitrosomonadales</taxon>
        <taxon>OM43 clade</taxon>
    </lineage>
</organism>
<dbReference type="Pfam" id="PF02885">
    <property type="entry name" value="Glycos_trans_3N"/>
    <property type="match status" value="1"/>
</dbReference>
<evidence type="ECO:0000256" key="8">
    <source>
        <dbReference type="ARBA" id="ARBA00061188"/>
    </source>
</evidence>
<evidence type="ECO:0000256" key="2">
    <source>
        <dbReference type="ARBA" id="ARBA00022605"/>
    </source>
</evidence>
<comment type="function">
    <text evidence="9">Catalyzes the transfer of the phosphoribosyl group of 5-phosphorylribose-1-pyrophosphate (PRPP) to anthranilate to yield N-(5'-phosphoribosyl)-anthranilate (PRA).</text>
</comment>
<feature type="binding site" evidence="9">
    <location>
        <position position="164"/>
    </location>
    <ligand>
        <name>anthranilate</name>
        <dbReference type="ChEBI" id="CHEBI:16567"/>
        <label>2</label>
    </ligand>
</feature>
<dbReference type="STRING" id="314607.KB13_1203"/>
<proteinExistence type="inferred from homology"/>
<dbReference type="eggNOG" id="COG0547">
    <property type="taxonomic scope" value="Bacteria"/>
</dbReference>
<dbReference type="EC" id="2.4.2.18" evidence="9"/>
<feature type="binding site" evidence="9">
    <location>
        <position position="223"/>
    </location>
    <ligand>
        <name>Mg(2+)</name>
        <dbReference type="ChEBI" id="CHEBI:18420"/>
        <label>2</label>
    </ligand>
</feature>
<dbReference type="Proteomes" id="UP000004188">
    <property type="component" value="Unassembled WGS sequence"/>
</dbReference>
<gene>
    <name evidence="9 12" type="primary">trpD</name>
    <name evidence="12" type="ORF">KB13_1203</name>
</gene>
<feature type="binding site" evidence="9">
    <location>
        <position position="78"/>
    </location>
    <ligand>
        <name>anthranilate</name>
        <dbReference type="ChEBI" id="CHEBI:16567"/>
        <label>1</label>
    </ligand>
</feature>
<dbReference type="GO" id="GO:0000287">
    <property type="term" value="F:magnesium ion binding"/>
    <property type="evidence" value="ECO:0007669"/>
    <property type="project" value="UniProtKB-UniRule"/>
</dbReference>
<evidence type="ECO:0000256" key="4">
    <source>
        <dbReference type="ARBA" id="ARBA00022679"/>
    </source>
</evidence>
<comment type="similarity">
    <text evidence="8">In the C-terminal section; belongs to the anthranilate phosphoribosyltransferase family.</text>
</comment>
<evidence type="ECO:0000256" key="9">
    <source>
        <dbReference type="HAMAP-Rule" id="MF_00211"/>
    </source>
</evidence>
<dbReference type="InterPro" id="IPR035902">
    <property type="entry name" value="Nuc_phospho_transferase"/>
</dbReference>
<evidence type="ECO:0000256" key="6">
    <source>
        <dbReference type="ARBA" id="ARBA00023141"/>
    </source>
</evidence>
<dbReference type="Gene3D" id="1.20.970.10">
    <property type="entry name" value="Transferase, Pyrimidine Nucleoside Phosphorylase, Chain C"/>
    <property type="match status" value="1"/>
</dbReference>
<comment type="catalytic activity">
    <reaction evidence="7 9">
        <text>N-(5-phospho-beta-D-ribosyl)anthranilate + diphosphate = 5-phospho-alpha-D-ribose 1-diphosphate + anthranilate</text>
        <dbReference type="Rhea" id="RHEA:11768"/>
        <dbReference type="ChEBI" id="CHEBI:16567"/>
        <dbReference type="ChEBI" id="CHEBI:18277"/>
        <dbReference type="ChEBI" id="CHEBI:33019"/>
        <dbReference type="ChEBI" id="CHEBI:58017"/>
        <dbReference type="EC" id="2.4.2.18"/>
    </reaction>
</comment>
<dbReference type="PANTHER" id="PTHR43285">
    <property type="entry name" value="ANTHRANILATE PHOSPHORIBOSYLTRANSFERASE"/>
    <property type="match status" value="1"/>
</dbReference>
<feature type="binding site" evidence="9">
    <location>
        <begin position="81"/>
        <end position="82"/>
    </location>
    <ligand>
        <name>5-phospho-alpha-D-ribose 1-diphosphate</name>
        <dbReference type="ChEBI" id="CHEBI:58017"/>
    </ligand>
</feature>
<dbReference type="GO" id="GO:0004048">
    <property type="term" value="F:anthranilate phosphoribosyltransferase activity"/>
    <property type="evidence" value="ECO:0007669"/>
    <property type="project" value="UniProtKB-UniRule"/>
</dbReference>
<dbReference type="SUPFAM" id="SSF52418">
    <property type="entry name" value="Nucleoside phosphorylase/phosphoribosyltransferase catalytic domain"/>
    <property type="match status" value="1"/>
</dbReference>
<keyword evidence="9" id="KW-0460">Magnesium</keyword>
<evidence type="ECO:0000313" key="12">
    <source>
        <dbReference type="EMBL" id="EDZ65071.1"/>
    </source>
</evidence>
<dbReference type="HAMAP" id="MF_00211">
    <property type="entry name" value="TrpD"/>
    <property type="match status" value="1"/>
</dbReference>
<keyword evidence="3 9" id="KW-0328">Glycosyltransferase</keyword>
<accession>B6BW45</accession>
<comment type="similarity">
    <text evidence="9">Belongs to the anthranilate phosphoribosyltransferase family.</text>
</comment>
<evidence type="ECO:0000256" key="3">
    <source>
        <dbReference type="ARBA" id="ARBA00022676"/>
    </source>
</evidence>
<dbReference type="UniPathway" id="UPA00035">
    <property type="reaction ID" value="UER00041"/>
</dbReference>
<feature type="binding site" evidence="9">
    <location>
        <position position="224"/>
    </location>
    <ligand>
        <name>Mg(2+)</name>
        <dbReference type="ChEBI" id="CHEBI:18420"/>
        <label>2</label>
    </ligand>
</feature>
<dbReference type="SUPFAM" id="SSF47648">
    <property type="entry name" value="Nucleoside phosphorylase/phosphoribosyltransferase N-terminal domain"/>
    <property type="match status" value="1"/>
</dbReference>
<dbReference type="InterPro" id="IPR005940">
    <property type="entry name" value="Anthranilate_Pribosyl_Tfrase"/>
</dbReference>
<dbReference type="AlphaFoldDB" id="B6BW45"/>
<name>B6BW45_9PROT</name>
<dbReference type="NCBIfam" id="TIGR01245">
    <property type="entry name" value="trpD"/>
    <property type="match status" value="1"/>
</dbReference>
<dbReference type="GO" id="GO:0000162">
    <property type="term" value="P:L-tryptophan biosynthetic process"/>
    <property type="evidence" value="ECO:0007669"/>
    <property type="project" value="UniProtKB-UniRule"/>
</dbReference>
<dbReference type="GO" id="GO:0005829">
    <property type="term" value="C:cytosol"/>
    <property type="evidence" value="ECO:0007669"/>
    <property type="project" value="TreeGrafter"/>
</dbReference>
<comment type="cofactor">
    <cofactor evidence="9">
        <name>Mg(2+)</name>
        <dbReference type="ChEBI" id="CHEBI:18420"/>
    </cofactor>
    <text evidence="9">Binds 2 magnesium ions per monomer.</text>
</comment>
<keyword evidence="4 9" id="KW-0808">Transferase</keyword>
<dbReference type="PANTHER" id="PTHR43285:SF2">
    <property type="entry name" value="ANTHRANILATE PHOSPHORIBOSYLTRANSFERASE"/>
    <property type="match status" value="1"/>
</dbReference>
<dbReference type="Pfam" id="PF00591">
    <property type="entry name" value="Glycos_transf_3"/>
    <property type="match status" value="1"/>
</dbReference>
<dbReference type="InterPro" id="IPR036320">
    <property type="entry name" value="Glycosyl_Trfase_fam3_N_dom_sf"/>
</dbReference>
<feature type="domain" description="Glycosyl transferase family 3" evidence="10">
    <location>
        <begin position="71"/>
        <end position="322"/>
    </location>
</feature>
<dbReference type="HOGENOM" id="CLU_034315_2_1_4"/>
<feature type="binding site" evidence="9">
    <location>
        <position position="90"/>
    </location>
    <ligand>
        <name>Mg(2+)</name>
        <dbReference type="ChEBI" id="CHEBI:18420"/>
        <label>1</label>
    </ligand>
</feature>
<dbReference type="InterPro" id="IPR000312">
    <property type="entry name" value="Glycosyl_Trfase_fam3"/>
</dbReference>
<evidence type="ECO:0000256" key="7">
    <source>
        <dbReference type="ARBA" id="ARBA00052328"/>
    </source>
</evidence>
<dbReference type="InterPro" id="IPR017459">
    <property type="entry name" value="Glycosyl_Trfase_fam3_N_dom"/>
</dbReference>
<protein>
    <recommendedName>
        <fullName evidence="9">Anthranilate phosphoribosyltransferase</fullName>
        <ecNumber evidence="9">2.4.2.18</ecNumber>
    </recommendedName>
</protein>
<keyword evidence="2 9" id="KW-0028">Amino-acid biosynthesis</keyword>
<evidence type="ECO:0000256" key="5">
    <source>
        <dbReference type="ARBA" id="ARBA00022822"/>
    </source>
</evidence>